<dbReference type="Proteomes" id="UP000267418">
    <property type="component" value="Unassembled WGS sequence"/>
</dbReference>
<gene>
    <name evidence="1" type="ORF">EJP69_19700</name>
</gene>
<evidence type="ECO:0000313" key="1">
    <source>
        <dbReference type="EMBL" id="RTQ32927.1"/>
    </source>
</evidence>
<keyword evidence="2" id="KW-1185">Reference proteome</keyword>
<dbReference type="OrthoDB" id="6919222at2"/>
<evidence type="ECO:0000313" key="2">
    <source>
        <dbReference type="Proteomes" id="UP000267418"/>
    </source>
</evidence>
<protein>
    <submittedName>
        <fullName evidence="1">Uncharacterized protein</fullName>
    </submittedName>
</protein>
<dbReference type="EMBL" id="RXOE01000005">
    <property type="protein sequence ID" value="RTQ32927.1"/>
    <property type="molecule type" value="Genomic_DNA"/>
</dbReference>
<dbReference type="AlphaFoldDB" id="A0A3S0HCZ6"/>
<comment type="caution">
    <text evidence="1">The sequence shown here is derived from an EMBL/GenBank/DDBJ whole genome shotgun (WGS) entry which is preliminary data.</text>
</comment>
<proteinExistence type="predicted"/>
<dbReference type="InterPro" id="IPR046072">
    <property type="entry name" value="DUF6031"/>
</dbReference>
<dbReference type="Pfam" id="PF19496">
    <property type="entry name" value="DUF6031"/>
    <property type="match status" value="1"/>
</dbReference>
<accession>A0A3S0HCZ6</accession>
<organism evidence="1 2">
    <name type="scientific">Variovorax gossypii</name>
    <dbReference type="NCBI Taxonomy" id="1679495"/>
    <lineage>
        <taxon>Bacteria</taxon>
        <taxon>Pseudomonadati</taxon>
        <taxon>Pseudomonadota</taxon>
        <taxon>Betaproteobacteria</taxon>
        <taxon>Burkholderiales</taxon>
        <taxon>Comamonadaceae</taxon>
        <taxon>Variovorax</taxon>
    </lineage>
</organism>
<sequence length="187" mass="20182">MPSPIESRSSSSARTLRWFPRIHAGYRFDAGEHVTSTISAAWLLMTELRAYIEDLAGARDIPDAAALVKIKIAELLLQVDAVLGRAVVPHEMHRLPLLMAYGLSDVAAMDGPAATRLLGLDVPTDGAEVDRLIGVLEELLAAFPSDLVDALQPENQGHVLRFLRSANKACERVGCDAGFLAPLMTSL</sequence>
<dbReference type="RefSeq" id="WP_126472183.1">
    <property type="nucleotide sequence ID" value="NZ_RXOE01000005.1"/>
</dbReference>
<name>A0A3S0HCZ6_9BURK</name>
<reference evidence="1 2" key="1">
    <citation type="submission" date="2018-12" db="EMBL/GenBank/DDBJ databases">
        <title>The genome of Variovorax gossypii DSM 100435.</title>
        <authorList>
            <person name="Gao J."/>
            <person name="Sun J."/>
        </authorList>
    </citation>
    <scope>NUCLEOTIDE SEQUENCE [LARGE SCALE GENOMIC DNA]</scope>
    <source>
        <strain evidence="1 2">DSM 100435</strain>
    </source>
</reference>